<dbReference type="GO" id="GO:0006508">
    <property type="term" value="P:proteolysis"/>
    <property type="evidence" value="ECO:0007669"/>
    <property type="project" value="UniProtKB-KW"/>
</dbReference>
<keyword evidence="1" id="KW-0862">Zinc</keyword>
<comment type="subcellular location">
    <subcellularLocation>
        <location evidence="1">Membrane</location>
        <topology evidence="1">Lipid-anchor</topology>
        <topology evidence="1">GPI-anchor</topology>
    </subcellularLocation>
</comment>
<keyword evidence="1" id="KW-0378">Hydrolase</keyword>
<protein>
    <recommendedName>
        <fullName evidence="1">Dipeptidase</fullName>
        <ecNumber evidence="1">3.4.13.19</ecNumber>
    </recommendedName>
</protein>
<dbReference type="Gene3D" id="3.20.20.140">
    <property type="entry name" value="Metal-dependent hydrolases"/>
    <property type="match status" value="1"/>
</dbReference>
<dbReference type="EC" id="3.4.13.19" evidence="1"/>
<keyword evidence="1" id="KW-0645">Protease</keyword>
<keyword evidence="1" id="KW-1015">Disulfide bond</keyword>
<comment type="catalytic activity">
    <reaction evidence="1">
        <text>an L-aminoacyl-L-amino acid + H2O = 2 an L-alpha-amino acid</text>
        <dbReference type="Rhea" id="RHEA:48940"/>
        <dbReference type="ChEBI" id="CHEBI:15377"/>
        <dbReference type="ChEBI" id="CHEBI:59869"/>
        <dbReference type="ChEBI" id="CHEBI:77460"/>
        <dbReference type="EC" id="3.4.13.19"/>
    </reaction>
</comment>
<dbReference type="CDD" id="cd01301">
    <property type="entry name" value="rDP_like"/>
    <property type="match status" value="1"/>
</dbReference>
<comment type="cofactor">
    <cofactor evidence="1">
        <name>Zn(2+)</name>
        <dbReference type="ChEBI" id="CHEBI:29105"/>
    </cofactor>
</comment>
<keyword evidence="1" id="KW-0482">Metalloprotease</keyword>
<dbReference type="GO" id="GO:0046872">
    <property type="term" value="F:metal ion binding"/>
    <property type="evidence" value="ECO:0007669"/>
    <property type="project" value="UniProtKB-UniRule"/>
</dbReference>
<dbReference type="InterPro" id="IPR032466">
    <property type="entry name" value="Metal_Hydrolase"/>
</dbReference>
<dbReference type="AlphaFoldDB" id="E4XSP4"/>
<keyword evidence="1" id="KW-0472">Membrane</keyword>
<keyword evidence="1" id="KW-0336">GPI-anchor</keyword>
<organism evidence="2">
    <name type="scientific">Oikopleura dioica</name>
    <name type="common">Tunicate</name>
    <dbReference type="NCBI Taxonomy" id="34765"/>
    <lineage>
        <taxon>Eukaryota</taxon>
        <taxon>Metazoa</taxon>
        <taxon>Chordata</taxon>
        <taxon>Tunicata</taxon>
        <taxon>Appendicularia</taxon>
        <taxon>Copelata</taxon>
        <taxon>Oikopleuridae</taxon>
        <taxon>Oikopleura</taxon>
    </lineage>
</organism>
<keyword evidence="1" id="KW-0449">Lipoprotein</keyword>
<dbReference type="Pfam" id="PF01244">
    <property type="entry name" value="Peptidase_M19"/>
    <property type="match status" value="1"/>
</dbReference>
<dbReference type="Proteomes" id="UP000001307">
    <property type="component" value="Unassembled WGS sequence"/>
</dbReference>
<evidence type="ECO:0000313" key="3">
    <source>
        <dbReference type="Proteomes" id="UP000001307"/>
    </source>
</evidence>
<accession>E4XSP4</accession>
<dbReference type="PANTHER" id="PTHR10443:SF12">
    <property type="entry name" value="DIPEPTIDASE"/>
    <property type="match status" value="1"/>
</dbReference>
<name>E4XSP4_OIKDI</name>
<dbReference type="PANTHER" id="PTHR10443">
    <property type="entry name" value="MICROSOMAL DIPEPTIDASE"/>
    <property type="match status" value="1"/>
</dbReference>
<dbReference type="InParanoid" id="E4XSP4"/>
<keyword evidence="3" id="KW-1185">Reference proteome</keyword>
<dbReference type="SUPFAM" id="SSF51556">
    <property type="entry name" value="Metallo-dependent hydrolases"/>
    <property type="match status" value="1"/>
</dbReference>
<dbReference type="EMBL" id="FN653139">
    <property type="protein sequence ID" value="CBY12756.1"/>
    <property type="molecule type" value="Genomic_DNA"/>
</dbReference>
<sequence>MKLFGVVAASLASARFVDIIDTHSILPWDRLSRNRDVEKKKKPECLKNYTSPSNDALNKAHKYLEGHGVFDGHNDLPMTYTYLKPKNQDLSKINLYEREPPGQPDPNIWPQNSQTTIPLAKEGKLRAQFWSIYWGCSANEKDAVLWALEQIDVAKRMIAKHDEFIVPKTGSIASIMGLEGGHMIGESLAVLRQFYDLGVRYMTLTHSCDLPWVTSSNADDKTDVGLSEFGVKVVKEMNRMGMIVDLSHVSSQTMRDALGNVTAPVMFSHSSARAIADHPRNVPDDVLQLVKRNNGVVMVVFYAGFVKRGAVEYDENGNTIEICISADDVVDHMIHIGYVIFTSYTSPKTSLTIVSLLRELIGWDHVGIGADYNGAEDFPYDGEGKIFQDKYDYFLIMIPRRKLKGPSPFANEARWLQKGELRAKQRYFKRNALERVEGLAWNTRDVSSYPLVFGKLIERLENKSRVYTEKDIESIVQRIASDNILRVWKDVEIEASRLQGKIEPDWSWIPENDRTWDESNTYSCKSGRDWPELEEDRDNSASVASVGLFLLIASLL</sequence>
<dbReference type="GO" id="GO:0098552">
    <property type="term" value="C:side of membrane"/>
    <property type="evidence" value="ECO:0007669"/>
    <property type="project" value="UniProtKB-KW"/>
</dbReference>
<dbReference type="InterPro" id="IPR000180">
    <property type="entry name" value="Dipep_AS"/>
</dbReference>
<dbReference type="GO" id="GO:0070573">
    <property type="term" value="F:metallodipeptidase activity"/>
    <property type="evidence" value="ECO:0007669"/>
    <property type="project" value="InterPro"/>
</dbReference>
<keyword evidence="1" id="KW-0479">Metal-binding</keyword>
<evidence type="ECO:0000256" key="1">
    <source>
        <dbReference type="RuleBase" id="RU341113"/>
    </source>
</evidence>
<dbReference type="PROSITE" id="PS00869">
    <property type="entry name" value="RENAL_DIPEPTIDASE_1"/>
    <property type="match status" value="1"/>
</dbReference>
<dbReference type="InterPro" id="IPR008257">
    <property type="entry name" value="Pept_M19"/>
</dbReference>
<dbReference type="OrthoDB" id="445695at2759"/>
<comment type="similarity">
    <text evidence="1">Belongs to the metallo-dependent hydrolases superfamily. Peptidase M19 family.</text>
</comment>
<keyword evidence="1" id="KW-0224">Dipeptidase</keyword>
<keyword evidence="1" id="KW-0325">Glycoprotein</keyword>
<evidence type="ECO:0000313" key="2">
    <source>
        <dbReference type="EMBL" id="CBY12756.1"/>
    </source>
</evidence>
<proteinExistence type="inferred from homology"/>
<gene>
    <name evidence="2" type="ORF">GSOID_T00002815001</name>
</gene>
<dbReference type="PROSITE" id="PS51365">
    <property type="entry name" value="RENAL_DIPEPTIDASE_2"/>
    <property type="match status" value="1"/>
</dbReference>
<reference evidence="2" key="1">
    <citation type="journal article" date="2010" name="Science">
        <title>Plasticity of animal genome architecture unmasked by rapid evolution of a pelagic tunicate.</title>
        <authorList>
            <person name="Denoeud F."/>
            <person name="Henriet S."/>
            <person name="Mungpakdee S."/>
            <person name="Aury J.M."/>
            <person name="Da Silva C."/>
            <person name="Brinkmann H."/>
            <person name="Mikhaleva J."/>
            <person name="Olsen L.C."/>
            <person name="Jubin C."/>
            <person name="Canestro C."/>
            <person name="Bouquet J.M."/>
            <person name="Danks G."/>
            <person name="Poulain J."/>
            <person name="Campsteijn C."/>
            <person name="Adamski M."/>
            <person name="Cross I."/>
            <person name="Yadetie F."/>
            <person name="Muffato M."/>
            <person name="Louis A."/>
            <person name="Butcher S."/>
            <person name="Tsagkogeorga G."/>
            <person name="Konrad A."/>
            <person name="Singh S."/>
            <person name="Jensen M.F."/>
            <person name="Cong E.H."/>
            <person name="Eikeseth-Otteraa H."/>
            <person name="Noel B."/>
            <person name="Anthouard V."/>
            <person name="Porcel B.M."/>
            <person name="Kachouri-Lafond R."/>
            <person name="Nishino A."/>
            <person name="Ugolini M."/>
            <person name="Chourrout P."/>
            <person name="Nishida H."/>
            <person name="Aasland R."/>
            <person name="Huzurbazar S."/>
            <person name="Westhof E."/>
            <person name="Delsuc F."/>
            <person name="Lehrach H."/>
            <person name="Reinhardt R."/>
            <person name="Weissenbach J."/>
            <person name="Roy S.W."/>
            <person name="Artiguenave F."/>
            <person name="Postlethwait J.H."/>
            <person name="Manak J.R."/>
            <person name="Thompson E.M."/>
            <person name="Jaillon O."/>
            <person name="Du Pasquier L."/>
            <person name="Boudinot P."/>
            <person name="Liberles D.A."/>
            <person name="Volff J.N."/>
            <person name="Philippe H."/>
            <person name="Lenhard B."/>
            <person name="Roest Crollius H."/>
            <person name="Wincker P."/>
            <person name="Chourrout D."/>
        </authorList>
    </citation>
    <scope>NUCLEOTIDE SEQUENCE [LARGE SCALE GENOMIC DNA]</scope>
</reference>
<comment type="subunit">
    <text evidence="1">Homodimer; disulfide-linked.</text>
</comment>